<evidence type="ECO:0000256" key="4">
    <source>
        <dbReference type="ARBA" id="ARBA00023136"/>
    </source>
</evidence>
<keyword evidence="2 6" id="KW-0812">Transmembrane</keyword>
<evidence type="ECO:0000256" key="5">
    <source>
        <dbReference type="SAM" id="MobiDB-lite"/>
    </source>
</evidence>
<evidence type="ECO:0000256" key="2">
    <source>
        <dbReference type="ARBA" id="ARBA00022692"/>
    </source>
</evidence>
<dbReference type="RefSeq" id="WP_377048448.1">
    <property type="nucleotide sequence ID" value="NZ_JBHLVZ010000002.1"/>
</dbReference>
<feature type="domain" description="Integral membrane bound transporter" evidence="7">
    <location>
        <begin position="63"/>
        <end position="184"/>
    </location>
</feature>
<dbReference type="EMBL" id="JBHLVZ010000002">
    <property type="protein sequence ID" value="MFC0384392.1"/>
    <property type="molecule type" value="Genomic_DNA"/>
</dbReference>
<feature type="transmembrane region" description="Helical" evidence="6">
    <location>
        <begin position="176"/>
        <end position="193"/>
    </location>
</feature>
<gene>
    <name evidence="8" type="ORF">ACFFIC_02370</name>
</gene>
<evidence type="ECO:0000256" key="1">
    <source>
        <dbReference type="ARBA" id="ARBA00004141"/>
    </source>
</evidence>
<evidence type="ECO:0000313" key="9">
    <source>
        <dbReference type="Proteomes" id="UP001589789"/>
    </source>
</evidence>
<organism evidence="8 9">
    <name type="scientific">Muricoccus vinaceus</name>
    <dbReference type="NCBI Taxonomy" id="424704"/>
    <lineage>
        <taxon>Bacteria</taxon>
        <taxon>Pseudomonadati</taxon>
        <taxon>Pseudomonadota</taxon>
        <taxon>Alphaproteobacteria</taxon>
        <taxon>Acetobacterales</taxon>
        <taxon>Roseomonadaceae</taxon>
        <taxon>Muricoccus</taxon>
    </lineage>
</organism>
<feature type="region of interest" description="Disordered" evidence="5">
    <location>
        <begin position="1"/>
        <end position="21"/>
    </location>
</feature>
<keyword evidence="3 6" id="KW-1133">Transmembrane helix</keyword>
<comment type="subcellular location">
    <subcellularLocation>
        <location evidence="1">Membrane</location>
        <topology evidence="1">Multi-pass membrane protein</topology>
    </subcellularLocation>
</comment>
<dbReference type="Pfam" id="PF13515">
    <property type="entry name" value="FUSC_2"/>
    <property type="match status" value="1"/>
</dbReference>
<feature type="transmembrane region" description="Helical" evidence="6">
    <location>
        <begin position="148"/>
        <end position="164"/>
    </location>
</feature>
<accession>A0ABV6ILG0</accession>
<comment type="caution">
    <text evidence="8">The sequence shown here is derived from an EMBL/GenBank/DDBJ whole genome shotgun (WGS) entry which is preliminary data.</text>
</comment>
<keyword evidence="4 6" id="KW-0472">Membrane</keyword>
<evidence type="ECO:0000256" key="6">
    <source>
        <dbReference type="SAM" id="Phobius"/>
    </source>
</evidence>
<keyword evidence="9" id="KW-1185">Reference proteome</keyword>
<dbReference type="Proteomes" id="UP001589789">
    <property type="component" value="Unassembled WGS sequence"/>
</dbReference>
<reference evidence="8 9" key="1">
    <citation type="submission" date="2024-09" db="EMBL/GenBank/DDBJ databases">
        <authorList>
            <person name="Sun Q."/>
            <person name="Mori K."/>
        </authorList>
    </citation>
    <scope>NUCLEOTIDE SEQUENCE [LARGE SCALE GENOMIC DNA]</scope>
    <source>
        <strain evidence="8 9">CCM 7468</strain>
    </source>
</reference>
<evidence type="ECO:0000256" key="3">
    <source>
        <dbReference type="ARBA" id="ARBA00022989"/>
    </source>
</evidence>
<evidence type="ECO:0000313" key="8">
    <source>
        <dbReference type="EMBL" id="MFC0384392.1"/>
    </source>
</evidence>
<proteinExistence type="predicted"/>
<sequence length="216" mass="21964">MPSGTSPHKPPPGDPPNGAKARLAGRIDRLQERVSDLSKAVPLADRLGAGAQQALLSSAGALIAYLPTQALGLREGFWGAITAIAVMQTEFGAARNTGRDQVIGSAVGGAIAVAVALALGQGLFFYILAVVLSVLACAALNVASASRLAGITATIIILVPHSGSPQHMLLSRVGEVAWGALVGLSLVWLYLRLRDAQSEKKSGMAGGGGSGPRTAR</sequence>
<protein>
    <submittedName>
        <fullName evidence="8">Aromatic acid exporter family protein</fullName>
    </submittedName>
</protein>
<name>A0ABV6ILG0_9PROT</name>
<dbReference type="InterPro" id="IPR049453">
    <property type="entry name" value="Memb_transporter_dom"/>
</dbReference>
<evidence type="ECO:0000259" key="7">
    <source>
        <dbReference type="Pfam" id="PF13515"/>
    </source>
</evidence>